<feature type="domain" description="Uracil-DNA glycosylase-like" evidence="10">
    <location>
        <begin position="41"/>
        <end position="208"/>
    </location>
</feature>
<keyword evidence="6" id="KW-0411">Iron-sulfur</keyword>
<keyword evidence="12" id="KW-1185">Reference proteome</keyword>
<dbReference type="InterPro" id="IPR051536">
    <property type="entry name" value="UDG_Type-4/5"/>
</dbReference>
<dbReference type="GO" id="GO:0046872">
    <property type="term" value="F:metal ion binding"/>
    <property type="evidence" value="ECO:0007669"/>
    <property type="project" value="UniProtKB-KW"/>
</dbReference>
<keyword evidence="3" id="KW-0227">DNA damage</keyword>
<dbReference type="Gene3D" id="3.40.470.10">
    <property type="entry name" value="Uracil-DNA glycosylase-like domain"/>
    <property type="match status" value="1"/>
</dbReference>
<evidence type="ECO:0000256" key="9">
    <source>
        <dbReference type="ARBA" id="ARBA00023887"/>
    </source>
</evidence>
<name>A0A3D9FBU5_9SPHN</name>
<evidence type="ECO:0000256" key="2">
    <source>
        <dbReference type="ARBA" id="ARBA00022723"/>
    </source>
</evidence>
<dbReference type="InterPro" id="IPR044147">
    <property type="entry name" value="UdgB-like"/>
</dbReference>
<dbReference type="InterPro" id="IPR036895">
    <property type="entry name" value="Uracil-DNA_glycosylase-like_sf"/>
</dbReference>
<evidence type="ECO:0000256" key="4">
    <source>
        <dbReference type="ARBA" id="ARBA00022801"/>
    </source>
</evidence>
<evidence type="ECO:0000256" key="5">
    <source>
        <dbReference type="ARBA" id="ARBA00023004"/>
    </source>
</evidence>
<evidence type="ECO:0000259" key="10">
    <source>
        <dbReference type="SMART" id="SM00986"/>
    </source>
</evidence>
<dbReference type="GO" id="GO:0006284">
    <property type="term" value="P:base-excision repair"/>
    <property type="evidence" value="ECO:0007669"/>
    <property type="project" value="InterPro"/>
</dbReference>
<keyword evidence="2" id="KW-0479">Metal-binding</keyword>
<evidence type="ECO:0000256" key="3">
    <source>
        <dbReference type="ARBA" id="ARBA00022763"/>
    </source>
</evidence>
<reference evidence="11 12" key="1">
    <citation type="submission" date="2018-07" db="EMBL/GenBank/DDBJ databases">
        <title>Genomic Encyclopedia of Type Strains, Phase IV (KMG-IV): sequencing the most valuable type-strain genomes for metagenomic binning, comparative biology and taxonomic classification.</title>
        <authorList>
            <person name="Goeker M."/>
        </authorList>
    </citation>
    <scope>NUCLEOTIDE SEQUENCE [LARGE SCALE GENOMIC DNA]</scope>
    <source>
        <strain evidence="11 12">DSM 26725</strain>
    </source>
</reference>
<evidence type="ECO:0000256" key="6">
    <source>
        <dbReference type="ARBA" id="ARBA00023014"/>
    </source>
</evidence>
<sequence>MTDASTDNAEPPSDCILCPRLAGFREEQQRAHPGWFNAPVPSFGDPAAWLAVIGLAPGLTGANRTGRPFTGDHAGGLLFKTLGKVGLARGEYDGRADDGLSLQGAIIINAVRCLPPQNKPTTGEIHNCRQFLVAALNRLPRLKTIIALGTVAHGSIVRAYGEKPAHYKFVHGAQHRMPDGPLLIDSYHCSRYNQNTGRLTDAMFAAIFEQAVSQHCEQV</sequence>
<dbReference type="SMART" id="SM00987">
    <property type="entry name" value="UreE_C"/>
    <property type="match status" value="1"/>
</dbReference>
<dbReference type="PANTHER" id="PTHR33693:SF3">
    <property type="entry name" value="TYPE-5 URACIL-DNA GLYCOSYLASE"/>
    <property type="match status" value="1"/>
</dbReference>
<dbReference type="GO" id="GO:0033958">
    <property type="term" value="F:DNA-deoxyinosine glycosylase activity"/>
    <property type="evidence" value="ECO:0007669"/>
    <property type="project" value="InterPro"/>
</dbReference>
<dbReference type="Proteomes" id="UP000256310">
    <property type="component" value="Unassembled WGS sequence"/>
</dbReference>
<accession>A0A3D9FBU5</accession>
<dbReference type="SUPFAM" id="SSF52141">
    <property type="entry name" value="Uracil-DNA glycosylase-like"/>
    <property type="match status" value="1"/>
</dbReference>
<comment type="caution">
    <text evidence="11">The sequence shown here is derived from an EMBL/GenBank/DDBJ whole genome shotgun (WGS) entry which is preliminary data.</text>
</comment>
<evidence type="ECO:0000256" key="7">
    <source>
        <dbReference type="ARBA" id="ARBA00023204"/>
    </source>
</evidence>
<dbReference type="OrthoDB" id="9787663at2"/>
<dbReference type="GO" id="GO:0051539">
    <property type="term" value="F:4 iron, 4 sulfur cluster binding"/>
    <property type="evidence" value="ECO:0007669"/>
    <property type="project" value="UniProtKB-KW"/>
</dbReference>
<keyword evidence="7" id="KW-0234">DNA repair</keyword>
<dbReference type="AlphaFoldDB" id="A0A3D9FBU5"/>
<dbReference type="SMART" id="SM00986">
    <property type="entry name" value="UDG"/>
    <property type="match status" value="1"/>
</dbReference>
<keyword evidence="5" id="KW-0408">Iron</keyword>
<evidence type="ECO:0000313" key="11">
    <source>
        <dbReference type="EMBL" id="RED15284.1"/>
    </source>
</evidence>
<protein>
    <recommendedName>
        <fullName evidence="9">Type-5 uracil-DNA glycosylase</fullName>
    </recommendedName>
</protein>
<dbReference type="RefSeq" id="WP_116234824.1">
    <property type="nucleotide sequence ID" value="NZ_QRDP01000004.1"/>
</dbReference>
<evidence type="ECO:0000313" key="12">
    <source>
        <dbReference type="Proteomes" id="UP000256310"/>
    </source>
</evidence>
<proteinExistence type="inferred from homology"/>
<dbReference type="CDD" id="cd10031">
    <property type="entry name" value="UDG-F5_TTUDGB_like"/>
    <property type="match status" value="1"/>
</dbReference>
<keyword evidence="4" id="KW-0378">Hydrolase</keyword>
<keyword evidence="1" id="KW-0004">4Fe-4S</keyword>
<evidence type="ECO:0000256" key="8">
    <source>
        <dbReference type="ARBA" id="ARBA00023779"/>
    </source>
</evidence>
<dbReference type="EMBL" id="QRDP01000004">
    <property type="protein sequence ID" value="RED15284.1"/>
    <property type="molecule type" value="Genomic_DNA"/>
</dbReference>
<dbReference type="InterPro" id="IPR005122">
    <property type="entry name" value="Uracil-DNA_glycosylase-like"/>
</dbReference>
<organism evidence="11 12">
    <name type="scientific">Parasphingopyxis lamellibrachiae</name>
    <dbReference type="NCBI Taxonomy" id="680125"/>
    <lineage>
        <taxon>Bacteria</taxon>
        <taxon>Pseudomonadati</taxon>
        <taxon>Pseudomonadota</taxon>
        <taxon>Alphaproteobacteria</taxon>
        <taxon>Sphingomonadales</taxon>
        <taxon>Sphingomonadaceae</taxon>
        <taxon>Parasphingopyxis</taxon>
    </lineage>
</organism>
<comment type="similarity">
    <text evidence="8">Belongs to the uracil-DNA glycosylase (UDG) superfamily. Type 5 (UDGb) family.</text>
</comment>
<dbReference type="GO" id="GO:0004844">
    <property type="term" value="F:uracil DNA N-glycosylase activity"/>
    <property type="evidence" value="ECO:0007669"/>
    <property type="project" value="InterPro"/>
</dbReference>
<gene>
    <name evidence="11" type="ORF">DFR46_0272</name>
</gene>
<dbReference type="Pfam" id="PF03167">
    <property type="entry name" value="UDG"/>
    <property type="match status" value="1"/>
</dbReference>
<dbReference type="PANTHER" id="PTHR33693">
    <property type="entry name" value="TYPE-5 URACIL-DNA GLYCOSYLASE"/>
    <property type="match status" value="1"/>
</dbReference>
<evidence type="ECO:0000256" key="1">
    <source>
        <dbReference type="ARBA" id="ARBA00022485"/>
    </source>
</evidence>